<accession>A0A1G2CIQ6</accession>
<evidence type="ECO:0008006" key="11">
    <source>
        <dbReference type="Google" id="ProtNLM"/>
    </source>
</evidence>
<keyword evidence="5" id="KW-0676">Redox-active center</keyword>
<keyword evidence="6" id="KW-0472">Membrane</keyword>
<proteinExistence type="inferred from homology"/>
<keyword evidence="2" id="KW-0732">Signal</keyword>
<dbReference type="InterPro" id="IPR013087">
    <property type="entry name" value="Znf_C2H2_type"/>
</dbReference>
<evidence type="ECO:0000256" key="3">
    <source>
        <dbReference type="ARBA" id="ARBA00023002"/>
    </source>
</evidence>
<dbReference type="InterPro" id="IPR036249">
    <property type="entry name" value="Thioredoxin-like_sf"/>
</dbReference>
<evidence type="ECO:0000259" key="8">
    <source>
        <dbReference type="PROSITE" id="PS51352"/>
    </source>
</evidence>
<dbReference type="Pfam" id="PF13462">
    <property type="entry name" value="Thioredoxin_4"/>
    <property type="match status" value="1"/>
</dbReference>
<reference evidence="9 10" key="1">
    <citation type="journal article" date="2016" name="Nat. Commun.">
        <title>Thousands of microbial genomes shed light on interconnected biogeochemical processes in an aquifer system.</title>
        <authorList>
            <person name="Anantharaman K."/>
            <person name="Brown C.T."/>
            <person name="Hug L.A."/>
            <person name="Sharon I."/>
            <person name="Castelle C.J."/>
            <person name="Probst A.J."/>
            <person name="Thomas B.C."/>
            <person name="Singh A."/>
            <person name="Wilkins M.J."/>
            <person name="Karaoz U."/>
            <person name="Brodie E.L."/>
            <person name="Williams K.H."/>
            <person name="Hubbard S.S."/>
            <person name="Banfield J.F."/>
        </authorList>
    </citation>
    <scope>NUCLEOTIDE SEQUENCE [LARGE SCALE GENOMIC DNA]</scope>
</reference>
<dbReference type="AlphaFoldDB" id="A0A1G2CIQ6"/>
<comment type="caution">
    <text evidence="9">The sequence shown here is derived from an EMBL/GenBank/DDBJ whole genome shotgun (WGS) entry which is preliminary data.</text>
</comment>
<keyword evidence="3" id="KW-0560">Oxidoreductase</keyword>
<dbReference type="Gene3D" id="3.40.30.10">
    <property type="entry name" value="Glutaredoxin"/>
    <property type="match status" value="1"/>
</dbReference>
<evidence type="ECO:0000256" key="1">
    <source>
        <dbReference type="ARBA" id="ARBA00005791"/>
    </source>
</evidence>
<dbReference type="Proteomes" id="UP000178495">
    <property type="component" value="Unassembled WGS sequence"/>
</dbReference>
<keyword evidence="6" id="KW-0812">Transmembrane</keyword>
<dbReference type="PANTHER" id="PTHR13887:SF14">
    <property type="entry name" value="DISULFIDE BOND FORMATION PROTEIN D"/>
    <property type="match status" value="1"/>
</dbReference>
<evidence type="ECO:0000256" key="6">
    <source>
        <dbReference type="SAM" id="Phobius"/>
    </source>
</evidence>
<keyword evidence="6" id="KW-1133">Transmembrane helix</keyword>
<dbReference type="SUPFAM" id="SSF52833">
    <property type="entry name" value="Thioredoxin-like"/>
    <property type="match status" value="1"/>
</dbReference>
<feature type="domain" description="C2H2-type" evidence="7">
    <location>
        <begin position="89"/>
        <end position="116"/>
    </location>
</feature>
<evidence type="ECO:0000259" key="7">
    <source>
        <dbReference type="PROSITE" id="PS50157"/>
    </source>
</evidence>
<evidence type="ECO:0000313" key="10">
    <source>
        <dbReference type="Proteomes" id="UP000178495"/>
    </source>
</evidence>
<sequence length="244" mass="26169">MDETPKQTSGGRDVLLPASILVAALMISGSLIYFVRQGAPGSATGVVPGAPQTPPSNAQTSASILEIRERDVILGDPKAPVTIIEYGDYQCPFCGRFFEQTEPLIKDNYVRTGKASMIYRNYAFLGSESTKAAEAAECAKDQGKFWLYHDAIYAAEVKDGVEGNGNLNRDLFLRLAREAGLDAGAFTACYDGNKYADAVANERRAAEGDGVDSTPTTFVNTQKINGAVPYAQFAAAIDKFLTSK</sequence>
<comment type="similarity">
    <text evidence="1">Belongs to the thioredoxin family. DsbA subfamily.</text>
</comment>
<dbReference type="PROSITE" id="PS50157">
    <property type="entry name" value="ZINC_FINGER_C2H2_2"/>
    <property type="match status" value="1"/>
</dbReference>
<evidence type="ECO:0000256" key="2">
    <source>
        <dbReference type="ARBA" id="ARBA00022729"/>
    </source>
</evidence>
<gene>
    <name evidence="9" type="ORF">A3A43_00165</name>
</gene>
<dbReference type="STRING" id="1798652.A3A43_00165"/>
<evidence type="ECO:0000256" key="5">
    <source>
        <dbReference type="ARBA" id="ARBA00023284"/>
    </source>
</evidence>
<evidence type="ECO:0000313" key="9">
    <source>
        <dbReference type="EMBL" id="OGZ01265.1"/>
    </source>
</evidence>
<keyword evidence="4" id="KW-1015">Disulfide bond</keyword>
<dbReference type="EMBL" id="MHLC01000016">
    <property type="protein sequence ID" value="OGZ01265.1"/>
    <property type="molecule type" value="Genomic_DNA"/>
</dbReference>
<feature type="transmembrane region" description="Helical" evidence="6">
    <location>
        <begin position="14"/>
        <end position="35"/>
    </location>
</feature>
<evidence type="ECO:0000256" key="4">
    <source>
        <dbReference type="ARBA" id="ARBA00023157"/>
    </source>
</evidence>
<dbReference type="PANTHER" id="PTHR13887">
    <property type="entry name" value="GLUTATHIONE S-TRANSFERASE KAPPA"/>
    <property type="match status" value="1"/>
</dbReference>
<feature type="domain" description="Thioredoxin" evidence="8">
    <location>
        <begin position="46"/>
        <end position="242"/>
    </location>
</feature>
<dbReference type="GO" id="GO:0016491">
    <property type="term" value="F:oxidoreductase activity"/>
    <property type="evidence" value="ECO:0007669"/>
    <property type="project" value="UniProtKB-KW"/>
</dbReference>
<protein>
    <recommendedName>
        <fullName evidence="11">Thioredoxin domain-containing protein</fullName>
    </recommendedName>
</protein>
<dbReference type="InterPro" id="IPR013766">
    <property type="entry name" value="Thioredoxin_domain"/>
</dbReference>
<organism evidence="9 10">
    <name type="scientific">Candidatus Liptonbacteria bacterium RIFCSPLOWO2_01_FULL_56_20</name>
    <dbReference type="NCBI Taxonomy" id="1798652"/>
    <lineage>
        <taxon>Bacteria</taxon>
        <taxon>Candidatus Liptoniibacteriota</taxon>
    </lineage>
</organism>
<name>A0A1G2CIQ6_9BACT</name>
<dbReference type="PROSITE" id="PS51352">
    <property type="entry name" value="THIOREDOXIN_2"/>
    <property type="match status" value="1"/>
</dbReference>
<dbReference type="InterPro" id="IPR012336">
    <property type="entry name" value="Thioredoxin-like_fold"/>
</dbReference>